<dbReference type="PANTHER" id="PTHR31373">
    <property type="entry name" value="OS06G0652100 PROTEIN"/>
    <property type="match status" value="1"/>
</dbReference>
<accession>A0A4S4DGU3</accession>
<sequence>MERSETNPPPFPLLGPPEIYGTAPSLNSNLLIKRVNRKFKCESKSESTPTDQSPETITDPFMNLMVSNYNNTVHLFPPPKPFMGFTKNHSPTYLSSGNPCVDLFFHVVPDTPADQVTRRLKLDWDQNPLTALKFVCQLRGIRGTGKGDREGFYASALWIHQNHLKTLACNVTSFAEFGYFKDLLEILYRLLEGPDVRKHEKAEKRKKEHKGNNLKNISFAAKWCPLYSFLDRSTLLCESIAKRLFLLDSHPEYEGIDEAHYAYRVRDHLRKEVLVPLRKVLKLPEIYMSANQWNVLPYTRVTSIAMRNYKELFLKHDEKRFQEYLDNVKHGKKKIAAGALPPHEIIASLDSGESGQVAELQWQRIVDDLSMIGKLKNCLAICDVSGSMYGVPLKVSVALGLLVSELSGAMEREANHFQP</sequence>
<dbReference type="PANTHER" id="PTHR31373:SF17">
    <property type="entry name" value="OS06G0652100 PROTEIN"/>
    <property type="match status" value="1"/>
</dbReference>
<gene>
    <name evidence="2" type="ORF">TEA_002564</name>
</gene>
<dbReference type="EMBL" id="SDRB02011285">
    <property type="protein sequence ID" value="THG01998.1"/>
    <property type="molecule type" value="Genomic_DNA"/>
</dbReference>
<name>A0A4S4DGU3_CAMSN</name>
<keyword evidence="3" id="KW-1185">Reference proteome</keyword>
<dbReference type="InterPro" id="IPR011205">
    <property type="entry name" value="UCP015417_vWA"/>
</dbReference>
<comment type="caution">
    <text evidence="2">The sequence shown here is derived from an EMBL/GenBank/DDBJ whole genome shotgun (WGS) entry which is preliminary data.</text>
</comment>
<dbReference type="Pfam" id="PF11443">
    <property type="entry name" value="DUF2828"/>
    <property type="match status" value="1"/>
</dbReference>
<dbReference type="InterPro" id="IPR058580">
    <property type="entry name" value="DUF2828"/>
</dbReference>
<evidence type="ECO:0000313" key="2">
    <source>
        <dbReference type="EMBL" id="THG01998.1"/>
    </source>
</evidence>
<dbReference type="AlphaFoldDB" id="A0A4S4DGU3"/>
<evidence type="ECO:0000259" key="1">
    <source>
        <dbReference type="Pfam" id="PF11443"/>
    </source>
</evidence>
<feature type="domain" description="DUF2828" evidence="1">
    <location>
        <begin position="208"/>
        <end position="375"/>
    </location>
</feature>
<protein>
    <recommendedName>
        <fullName evidence="1">DUF2828 domain-containing protein</fullName>
    </recommendedName>
</protein>
<dbReference type="Proteomes" id="UP000306102">
    <property type="component" value="Unassembled WGS sequence"/>
</dbReference>
<reference evidence="2 3" key="1">
    <citation type="journal article" date="2018" name="Proc. Natl. Acad. Sci. U.S.A.">
        <title>Draft genome sequence of Camellia sinensis var. sinensis provides insights into the evolution of the tea genome and tea quality.</title>
        <authorList>
            <person name="Wei C."/>
            <person name="Yang H."/>
            <person name="Wang S."/>
            <person name="Zhao J."/>
            <person name="Liu C."/>
            <person name="Gao L."/>
            <person name="Xia E."/>
            <person name="Lu Y."/>
            <person name="Tai Y."/>
            <person name="She G."/>
            <person name="Sun J."/>
            <person name="Cao H."/>
            <person name="Tong W."/>
            <person name="Gao Q."/>
            <person name="Li Y."/>
            <person name="Deng W."/>
            <person name="Jiang X."/>
            <person name="Wang W."/>
            <person name="Chen Q."/>
            <person name="Zhang S."/>
            <person name="Li H."/>
            <person name="Wu J."/>
            <person name="Wang P."/>
            <person name="Li P."/>
            <person name="Shi C."/>
            <person name="Zheng F."/>
            <person name="Jian J."/>
            <person name="Huang B."/>
            <person name="Shan D."/>
            <person name="Shi M."/>
            <person name="Fang C."/>
            <person name="Yue Y."/>
            <person name="Li F."/>
            <person name="Li D."/>
            <person name="Wei S."/>
            <person name="Han B."/>
            <person name="Jiang C."/>
            <person name="Yin Y."/>
            <person name="Xia T."/>
            <person name="Zhang Z."/>
            <person name="Bennetzen J.L."/>
            <person name="Zhao S."/>
            <person name="Wan X."/>
        </authorList>
    </citation>
    <scope>NUCLEOTIDE SEQUENCE [LARGE SCALE GENOMIC DNA]</scope>
    <source>
        <strain evidence="3">cv. Shuchazao</strain>
        <tissue evidence="2">Leaf</tissue>
    </source>
</reference>
<evidence type="ECO:0000313" key="3">
    <source>
        <dbReference type="Proteomes" id="UP000306102"/>
    </source>
</evidence>
<organism evidence="2 3">
    <name type="scientific">Camellia sinensis var. sinensis</name>
    <name type="common">China tea</name>
    <dbReference type="NCBI Taxonomy" id="542762"/>
    <lineage>
        <taxon>Eukaryota</taxon>
        <taxon>Viridiplantae</taxon>
        <taxon>Streptophyta</taxon>
        <taxon>Embryophyta</taxon>
        <taxon>Tracheophyta</taxon>
        <taxon>Spermatophyta</taxon>
        <taxon>Magnoliopsida</taxon>
        <taxon>eudicotyledons</taxon>
        <taxon>Gunneridae</taxon>
        <taxon>Pentapetalae</taxon>
        <taxon>asterids</taxon>
        <taxon>Ericales</taxon>
        <taxon>Theaceae</taxon>
        <taxon>Camellia</taxon>
    </lineage>
</organism>
<proteinExistence type="predicted"/>